<gene>
    <name evidence="1" type="ORF">57001_13</name>
</gene>
<evidence type="ECO:0000313" key="1">
    <source>
        <dbReference type="EMBL" id="ASZ71501.1"/>
    </source>
</evidence>
<proteinExistence type="predicted"/>
<dbReference type="Proteomes" id="UP000256756">
    <property type="component" value="Segment"/>
</dbReference>
<dbReference type="EMBL" id="MF448563">
    <property type="protein sequence ID" value="ASZ71501.1"/>
    <property type="molecule type" value="Genomic_DNA"/>
</dbReference>
<evidence type="ECO:0000313" key="2">
    <source>
        <dbReference type="Proteomes" id="UP000256756"/>
    </source>
</evidence>
<reference evidence="1 2" key="1">
    <citation type="submission" date="2017-07" db="EMBL/GenBank/DDBJ databases">
        <title>Comparative genome analysis of lactococcal phages belonging to the virulent 936 group.</title>
        <authorList>
            <person name="Oliveira J."/>
        </authorList>
    </citation>
    <scope>NUCLEOTIDE SEQUENCE [LARGE SCALE GENOMIC DNA]</scope>
</reference>
<organism evidence="1 2">
    <name type="scientific">Lactococcus phage 57001</name>
    <dbReference type="NCBI Taxonomy" id="2029667"/>
    <lineage>
        <taxon>Viruses</taxon>
        <taxon>Duplodnaviria</taxon>
        <taxon>Heunggongvirae</taxon>
        <taxon>Uroviricota</taxon>
        <taxon>Caudoviricetes</taxon>
        <taxon>Skunavirus</taxon>
        <taxon>Skunavirus sv57001</taxon>
    </lineage>
</organism>
<protein>
    <submittedName>
        <fullName evidence="1">Major tail protein</fullName>
    </submittedName>
</protein>
<keyword evidence="2" id="KW-1185">Reference proteome</keyword>
<name>A0A343JPS8_9CAUD</name>
<accession>A0A343JPS8</accession>
<sequence length="170" mass="18244">MTVYPNLNLLKNTKSQSYTSTGTTNNNSFNIYSLDGAVSDILNKPITITYNYSITNSSGTWSGTIRPTYGLGGTNQSVSNTNLSGIHKETTTFKAVSQNSYGIATSGLPAGTKVTITNLKAEFGPVATSYMPSASEVTESDYPSYIGTYTGKIVDGQSTDPVKYNWKKID</sequence>